<keyword evidence="3" id="KW-1185">Reference proteome</keyword>
<evidence type="ECO:0000313" key="2">
    <source>
        <dbReference type="EMBL" id="KAK1897855.1"/>
    </source>
</evidence>
<feature type="region of interest" description="Disordered" evidence="1">
    <location>
        <begin position="1"/>
        <end position="122"/>
    </location>
</feature>
<dbReference type="Proteomes" id="UP001228049">
    <property type="component" value="Unassembled WGS sequence"/>
</dbReference>
<proteinExistence type="predicted"/>
<dbReference type="AlphaFoldDB" id="A0AAD9C984"/>
<reference evidence="2" key="1">
    <citation type="submission" date="2023-04" db="EMBL/GenBank/DDBJ databases">
        <title>Chromosome-level genome of Chaenocephalus aceratus.</title>
        <authorList>
            <person name="Park H."/>
        </authorList>
    </citation>
    <scope>NUCLEOTIDE SEQUENCE</scope>
    <source>
        <strain evidence="2">DE</strain>
        <tissue evidence="2">Muscle</tissue>
    </source>
</reference>
<evidence type="ECO:0000256" key="1">
    <source>
        <dbReference type="SAM" id="MobiDB-lite"/>
    </source>
</evidence>
<organism evidence="2 3">
    <name type="scientific">Dissostichus eleginoides</name>
    <name type="common">Patagonian toothfish</name>
    <name type="synonym">Dissostichus amissus</name>
    <dbReference type="NCBI Taxonomy" id="100907"/>
    <lineage>
        <taxon>Eukaryota</taxon>
        <taxon>Metazoa</taxon>
        <taxon>Chordata</taxon>
        <taxon>Craniata</taxon>
        <taxon>Vertebrata</taxon>
        <taxon>Euteleostomi</taxon>
        <taxon>Actinopterygii</taxon>
        <taxon>Neopterygii</taxon>
        <taxon>Teleostei</taxon>
        <taxon>Neoteleostei</taxon>
        <taxon>Acanthomorphata</taxon>
        <taxon>Eupercaria</taxon>
        <taxon>Perciformes</taxon>
        <taxon>Notothenioidei</taxon>
        <taxon>Nototheniidae</taxon>
        <taxon>Dissostichus</taxon>
    </lineage>
</organism>
<protein>
    <submittedName>
        <fullName evidence="2">Membrane protein insertase YidC</fullName>
    </submittedName>
</protein>
<comment type="caution">
    <text evidence="2">The sequence shown here is derived from an EMBL/GenBank/DDBJ whole genome shotgun (WGS) entry which is preliminary data.</text>
</comment>
<name>A0AAD9C984_DISEL</name>
<sequence length="122" mass="13155">MFPSPSSHISADCPALQGEEPRRSSTAHLKREQNRAAAADQHRGQSQPSVQHHGQKPAALPPAGAPTSCSPASRCPASRCLASRCPASRRPGRRRRVTEYFNSRQAAAGRREDDLTNTSSSQ</sequence>
<feature type="compositionally biased region" description="Basic and acidic residues" evidence="1">
    <location>
        <begin position="19"/>
        <end position="34"/>
    </location>
</feature>
<gene>
    <name evidence="2" type="ORF">KUDE01_017386</name>
</gene>
<accession>A0AAD9C984</accession>
<dbReference type="EMBL" id="JASDAP010000008">
    <property type="protein sequence ID" value="KAK1897855.1"/>
    <property type="molecule type" value="Genomic_DNA"/>
</dbReference>
<evidence type="ECO:0000313" key="3">
    <source>
        <dbReference type="Proteomes" id="UP001228049"/>
    </source>
</evidence>